<dbReference type="AlphaFoldDB" id="A0AAV0WXL3"/>
<sequence length="107" mass="12187">MYVTRSQSFTSSFNSDPVVFGTHLNQAHDDPLDQRVSNSAVESSHHRHLLRIIASSEEFRDGSSTLHQLLTVLRPLVRAVGVVSQPPPLHPRKIEDDTIIRRRHCQR</sequence>
<dbReference type="EMBL" id="CARXXK010000003">
    <property type="protein sequence ID" value="CAI6360571.1"/>
    <property type="molecule type" value="Genomic_DNA"/>
</dbReference>
<evidence type="ECO:0000313" key="1">
    <source>
        <dbReference type="EMBL" id="CAI6360571.1"/>
    </source>
</evidence>
<reference evidence="1 2" key="1">
    <citation type="submission" date="2023-01" db="EMBL/GenBank/DDBJ databases">
        <authorList>
            <person name="Whitehead M."/>
        </authorList>
    </citation>
    <scope>NUCLEOTIDE SEQUENCE [LARGE SCALE GENOMIC DNA]</scope>
</reference>
<comment type="caution">
    <text evidence="1">The sequence shown here is derived from an EMBL/GenBank/DDBJ whole genome shotgun (WGS) entry which is preliminary data.</text>
</comment>
<gene>
    <name evidence="1" type="ORF">MEUPH1_LOCUS15859</name>
</gene>
<dbReference type="Proteomes" id="UP001160148">
    <property type="component" value="Unassembled WGS sequence"/>
</dbReference>
<organism evidence="1 2">
    <name type="scientific">Macrosiphum euphorbiae</name>
    <name type="common">potato aphid</name>
    <dbReference type="NCBI Taxonomy" id="13131"/>
    <lineage>
        <taxon>Eukaryota</taxon>
        <taxon>Metazoa</taxon>
        <taxon>Ecdysozoa</taxon>
        <taxon>Arthropoda</taxon>
        <taxon>Hexapoda</taxon>
        <taxon>Insecta</taxon>
        <taxon>Pterygota</taxon>
        <taxon>Neoptera</taxon>
        <taxon>Paraneoptera</taxon>
        <taxon>Hemiptera</taxon>
        <taxon>Sternorrhyncha</taxon>
        <taxon>Aphidomorpha</taxon>
        <taxon>Aphidoidea</taxon>
        <taxon>Aphididae</taxon>
        <taxon>Macrosiphini</taxon>
        <taxon>Macrosiphum</taxon>
    </lineage>
</organism>
<accession>A0AAV0WXL3</accession>
<evidence type="ECO:0000313" key="2">
    <source>
        <dbReference type="Proteomes" id="UP001160148"/>
    </source>
</evidence>
<protein>
    <submittedName>
        <fullName evidence="1">Uncharacterized protein</fullName>
    </submittedName>
</protein>
<keyword evidence="2" id="KW-1185">Reference proteome</keyword>
<proteinExistence type="predicted"/>
<name>A0AAV0WXL3_9HEMI</name>